<sequence>MSYKITMNGVASYLTPAILQSEKKVTLIYGLNGTGKSTLSNYLYDFTDNKFHTCSNEGFADAHVYVYNSRFVRENFYEIDKLSGIFTLSKVNKEIEQEIETKTKTFNQFEAEQKALDIVISKKDAELLEKKAAAEEEIWKIKTKYSGGDRVLEYCLKGLMKSKGGLFDYLSTLSVVNEPPTKKIEVLRKEVEALQGSQAKSYQKLSKMAVAGANVENDVILERPIIGNQDSPVADLIKKLGSADWVSEGINFIDVLQSEGNETCPFCQAETLSHAVAITIKNYFDATFESSINSLKELLNSYSIFVENQANFDNNQENPFYIERKVEIDALHGQLVAIWKANIEAIMRKIKAPSLPVTLTLSKDVIEELNLVIDAVNKSIDSHNTKIESKDTALTDIKNEFWKICRWEYNSSIEIYNSHAEERNKERAEEQKSKTKIQTDRTEIATSLAELQRKTVNIDEAVDTINSRLADLGIDSFSIIKSGENRYRVSRNGIVGEDFLSLSEGEKTVISFLYFVELCKGKKSPTQIGDKKIVVIDDPISSLSHIYIFNIGELIKREFSNSDKFEHVIILTHSLYFFYELTEIKEDRRHERQKLMRITKNSSGSKIVDMKYEEVQNDYQAYWNVIMDEGQHPALIANCMRNVIEYFFSFVRKMPLANVYQQPKLKEAKHQAFYRFMNRESHSVGQNLFDHKEFDYARFKEAFKIVFDETGFPEHYKAMAKGKE</sequence>
<accession>A0A1A7C6X1</accession>
<dbReference type="SUPFAM" id="SSF52540">
    <property type="entry name" value="P-loop containing nucleoside triphosphate hydrolases"/>
    <property type="match status" value="1"/>
</dbReference>
<dbReference type="EMBL" id="LOCQ01000022">
    <property type="protein sequence ID" value="OBV41656.1"/>
    <property type="molecule type" value="Genomic_DNA"/>
</dbReference>
<reference evidence="2 3" key="1">
    <citation type="submission" date="2016-04" db="EMBL/GenBank/DDBJ databases">
        <title>Draft genome sequence of Janthinobacterium psychrotolerans sp. nov., isolated from freshwater sediments in Denmark.</title>
        <authorList>
            <person name="Gong X."/>
            <person name="Skrivergaard S."/>
            <person name="Korsgaard B.S."/>
            <person name="Schreiber L."/>
            <person name="Marshall I.P."/>
            <person name="Finster K."/>
            <person name="Schramm A."/>
        </authorList>
    </citation>
    <scope>NUCLEOTIDE SEQUENCE [LARGE SCALE GENOMIC DNA]</scope>
    <source>
        <strain evidence="2 3">S3-2</strain>
    </source>
</reference>
<feature type="domain" description="Protein CR006 P-loop" evidence="1">
    <location>
        <begin position="20"/>
        <end position="707"/>
    </location>
</feature>
<protein>
    <submittedName>
        <fullName evidence="2">Wobble nucleotide-excising tRNase</fullName>
    </submittedName>
</protein>
<keyword evidence="3" id="KW-1185">Reference proteome</keyword>
<dbReference type="InterPro" id="IPR026866">
    <property type="entry name" value="CR006_AAA"/>
</dbReference>
<dbReference type="Gene3D" id="3.40.50.300">
    <property type="entry name" value="P-loop containing nucleotide triphosphate hydrolases"/>
    <property type="match status" value="2"/>
</dbReference>
<evidence type="ECO:0000259" key="1">
    <source>
        <dbReference type="Pfam" id="PF13166"/>
    </source>
</evidence>
<dbReference type="Proteomes" id="UP000092713">
    <property type="component" value="Unassembled WGS sequence"/>
</dbReference>
<evidence type="ECO:0000313" key="2">
    <source>
        <dbReference type="EMBL" id="OBV41656.1"/>
    </source>
</evidence>
<name>A0A1A7C6X1_9BURK</name>
<proteinExistence type="predicted"/>
<dbReference type="AlphaFoldDB" id="A0A1A7C6X1"/>
<evidence type="ECO:0000313" key="3">
    <source>
        <dbReference type="Proteomes" id="UP000092713"/>
    </source>
</evidence>
<gene>
    <name evidence="2" type="ORF">ASR47_10412</name>
</gene>
<dbReference type="Pfam" id="PF13166">
    <property type="entry name" value="AAA_13"/>
    <property type="match status" value="1"/>
</dbReference>
<comment type="caution">
    <text evidence="2">The sequence shown here is derived from an EMBL/GenBank/DDBJ whole genome shotgun (WGS) entry which is preliminary data.</text>
</comment>
<dbReference type="InterPro" id="IPR027417">
    <property type="entry name" value="P-loop_NTPase"/>
</dbReference>
<organism evidence="2 3">
    <name type="scientific">Janthinobacterium psychrotolerans</name>
    <dbReference type="NCBI Taxonomy" id="1747903"/>
    <lineage>
        <taxon>Bacteria</taxon>
        <taxon>Pseudomonadati</taxon>
        <taxon>Pseudomonadota</taxon>
        <taxon>Betaproteobacteria</taxon>
        <taxon>Burkholderiales</taxon>
        <taxon>Oxalobacteraceae</taxon>
        <taxon>Janthinobacterium</taxon>
    </lineage>
</organism>
<dbReference type="PATRIC" id="fig|1747903.4.peg.5349"/>